<dbReference type="EMBL" id="FTOR01000005">
    <property type="protein sequence ID" value="SIT20575.1"/>
    <property type="molecule type" value="Genomic_DNA"/>
</dbReference>
<evidence type="ECO:0000256" key="4">
    <source>
        <dbReference type="ARBA" id="ARBA00023187"/>
    </source>
</evidence>
<name>A0A173MD60_9BACT</name>
<accession>A0A173MD60</accession>
<dbReference type="GO" id="GO:0006397">
    <property type="term" value="P:mRNA processing"/>
    <property type="evidence" value="ECO:0007669"/>
    <property type="project" value="UniProtKB-KW"/>
</dbReference>
<dbReference type="RefSeq" id="WP_076379888.1">
    <property type="nucleotide sequence ID" value="NZ_AP017422.1"/>
</dbReference>
<protein>
    <submittedName>
        <fullName evidence="6">RNA recognition motif. (A.k.a. RRM, RBD, or RNP domain)</fullName>
    </submittedName>
</protein>
<dbReference type="KEGG" id="fln:FLA_1530"/>
<keyword evidence="1" id="KW-0597">Phosphoprotein</keyword>
<dbReference type="STRING" id="477680.SAMN05421788_10529"/>
<dbReference type="SMART" id="SM00361">
    <property type="entry name" value="RRM_1"/>
    <property type="match status" value="1"/>
</dbReference>
<gene>
    <name evidence="6" type="ORF">SAMN05421788_10529</name>
</gene>
<reference evidence="7" key="1">
    <citation type="submission" date="2017-01" db="EMBL/GenBank/DDBJ databases">
        <authorList>
            <person name="Varghese N."/>
            <person name="Submissions S."/>
        </authorList>
    </citation>
    <scope>NUCLEOTIDE SEQUENCE [LARGE SCALE GENOMIC DNA]</scope>
    <source>
        <strain evidence="7">DSM 21054</strain>
    </source>
</reference>
<keyword evidence="3" id="KW-0694">RNA-binding</keyword>
<dbReference type="InterPro" id="IPR003954">
    <property type="entry name" value="RRM_euk-type"/>
</dbReference>
<dbReference type="SUPFAM" id="SSF54928">
    <property type="entry name" value="RNA-binding domain, RBD"/>
    <property type="match status" value="1"/>
</dbReference>
<evidence type="ECO:0000256" key="1">
    <source>
        <dbReference type="ARBA" id="ARBA00022553"/>
    </source>
</evidence>
<evidence type="ECO:0000256" key="2">
    <source>
        <dbReference type="ARBA" id="ARBA00022664"/>
    </source>
</evidence>
<dbReference type="GO" id="GO:0003723">
    <property type="term" value="F:RNA binding"/>
    <property type="evidence" value="ECO:0007669"/>
    <property type="project" value="UniProtKB-KW"/>
</dbReference>
<dbReference type="AlphaFoldDB" id="A0A173MD60"/>
<dbReference type="Gene3D" id="3.30.70.330">
    <property type="match status" value="1"/>
</dbReference>
<dbReference type="InterPro" id="IPR000504">
    <property type="entry name" value="RRM_dom"/>
</dbReference>
<dbReference type="Pfam" id="PF00076">
    <property type="entry name" value="RRM_1"/>
    <property type="match status" value="1"/>
</dbReference>
<dbReference type="SMART" id="SM00360">
    <property type="entry name" value="RRM"/>
    <property type="match status" value="1"/>
</dbReference>
<organism evidence="6 7">
    <name type="scientific">Filimonas lacunae</name>
    <dbReference type="NCBI Taxonomy" id="477680"/>
    <lineage>
        <taxon>Bacteria</taxon>
        <taxon>Pseudomonadati</taxon>
        <taxon>Bacteroidota</taxon>
        <taxon>Chitinophagia</taxon>
        <taxon>Chitinophagales</taxon>
        <taxon>Chitinophagaceae</taxon>
        <taxon>Filimonas</taxon>
    </lineage>
</organism>
<dbReference type="PANTHER" id="PTHR48028:SF4">
    <property type="entry name" value="SC35-LIKE SPLICING FACTOR"/>
    <property type="match status" value="1"/>
</dbReference>
<keyword evidence="2" id="KW-0507">mRNA processing</keyword>
<dbReference type="Proteomes" id="UP000186917">
    <property type="component" value="Unassembled WGS sequence"/>
</dbReference>
<evidence type="ECO:0000256" key="3">
    <source>
        <dbReference type="ARBA" id="ARBA00022884"/>
    </source>
</evidence>
<dbReference type="InterPro" id="IPR051106">
    <property type="entry name" value="RNA-bind/splicing_reg"/>
</dbReference>
<dbReference type="OrthoDB" id="9798855at2"/>
<feature type="domain" description="RRM" evidence="5">
    <location>
        <begin position="1"/>
        <end position="79"/>
    </location>
</feature>
<dbReference type="InterPro" id="IPR035979">
    <property type="entry name" value="RBD_domain_sf"/>
</dbReference>
<keyword evidence="7" id="KW-1185">Reference proteome</keyword>
<dbReference type="PANTHER" id="PTHR48028">
    <property type="entry name" value="GLYCINE-RICH RNA-BINDING PROTEIN RZ1A"/>
    <property type="match status" value="1"/>
</dbReference>
<evidence type="ECO:0000313" key="6">
    <source>
        <dbReference type="EMBL" id="SIT20575.1"/>
    </source>
</evidence>
<proteinExistence type="predicted"/>
<evidence type="ECO:0000259" key="5">
    <source>
        <dbReference type="PROSITE" id="PS50102"/>
    </source>
</evidence>
<dbReference type="InterPro" id="IPR012677">
    <property type="entry name" value="Nucleotide-bd_a/b_plait_sf"/>
</dbReference>
<keyword evidence="4" id="KW-0508">mRNA splicing</keyword>
<sequence length="91" mass="10455">MNIYVSNLSFGVDTDELVKQFSQYGKVASVNIVTDKFTNQSRGFAFVEMPEQQEAETAIKELNGFTLAGRTIQVNEARPREERPRRDKTFY</sequence>
<evidence type="ECO:0000313" key="7">
    <source>
        <dbReference type="Proteomes" id="UP000186917"/>
    </source>
</evidence>
<dbReference type="GO" id="GO:0008380">
    <property type="term" value="P:RNA splicing"/>
    <property type="evidence" value="ECO:0007669"/>
    <property type="project" value="UniProtKB-KW"/>
</dbReference>
<dbReference type="PROSITE" id="PS50102">
    <property type="entry name" value="RRM"/>
    <property type="match status" value="1"/>
</dbReference>